<reference evidence="2" key="2">
    <citation type="submission" date="2020-08" db="EMBL/GenBank/DDBJ databases">
        <title>The Agave Microbiome: Exploring the role of microbial communities in plant adaptations to desert environments.</title>
        <authorList>
            <person name="Partida-Martinez L.P."/>
        </authorList>
    </citation>
    <scope>NUCLEOTIDE SEQUENCE [LARGE SCALE GENOMIC DNA]</scope>
    <source>
        <strain evidence="2">AT2.8</strain>
    </source>
</reference>
<dbReference type="InterPro" id="IPR008764">
    <property type="entry name" value="Peptidase_U57"/>
</dbReference>
<dbReference type="AlphaFoldDB" id="A0A852TMK8"/>
<evidence type="ECO:0000313" key="2">
    <source>
        <dbReference type="Proteomes" id="UP000548423"/>
    </source>
</evidence>
<sequence length="297" mass="33717">MTAVNIKMMDIVGRRSYNCDILFRVIDIQTLNGQKFVILYGEDIRLMADAPYDDLVVINPNVRSKIVQEYKTLEEQSFRLFAQEVDLLKQRQDYEATGGYVQPANYFQMPGRVLHLDGDPDYLQKCMTLYEKIGIPVYGIHCNEKEMPNKIGGLIDQYRPDILVITGHDAYSKSKGKITDINAYRHSKHFVQTVKEARRKIPHLDQLVIFAGACQSHFESLIHAGANFASSPSRINIHALDPVYIVAKISFTPFMESINVWDVLRNTLTGEKGLGGIETKGVLRTGMPYNPVQEEES</sequence>
<dbReference type="EMBL" id="JACCBX010000021">
    <property type="protein sequence ID" value="NYE09381.1"/>
    <property type="molecule type" value="Genomic_DNA"/>
</dbReference>
<gene>
    <name evidence="1" type="ORF">F4694_006257</name>
</gene>
<organism evidence="1 2">
    <name type="scientific">Neobacillus niacini</name>
    <dbReference type="NCBI Taxonomy" id="86668"/>
    <lineage>
        <taxon>Bacteria</taxon>
        <taxon>Bacillati</taxon>
        <taxon>Bacillota</taxon>
        <taxon>Bacilli</taxon>
        <taxon>Bacillales</taxon>
        <taxon>Bacillaceae</taxon>
        <taxon>Neobacillus</taxon>
    </lineage>
</organism>
<dbReference type="Pfam" id="PF05582">
    <property type="entry name" value="Peptidase_U57"/>
    <property type="match status" value="1"/>
</dbReference>
<dbReference type="Proteomes" id="UP000548423">
    <property type="component" value="Unassembled WGS sequence"/>
</dbReference>
<reference evidence="2" key="1">
    <citation type="submission" date="2020-07" db="EMBL/GenBank/DDBJ databases">
        <authorList>
            <person name="Partida-Martinez L."/>
            <person name="Huntemann M."/>
            <person name="Clum A."/>
            <person name="Wang J."/>
            <person name="Palaniappan K."/>
            <person name="Ritter S."/>
            <person name="Chen I.-M."/>
            <person name="Stamatis D."/>
            <person name="Reddy T."/>
            <person name="O'Malley R."/>
            <person name="Daum C."/>
            <person name="Shapiro N."/>
            <person name="Ivanova N."/>
            <person name="Kyrpides N."/>
            <person name="Woyke T."/>
        </authorList>
    </citation>
    <scope>NUCLEOTIDE SEQUENCE [LARGE SCALE GENOMIC DNA]</scope>
    <source>
        <strain evidence="2">AT2.8</strain>
    </source>
</reference>
<protein>
    <submittedName>
        <fullName evidence="1">Spore coat assembly protein</fullName>
    </submittedName>
</protein>
<accession>A0A852TMK8</accession>
<name>A0A852TMK8_9BACI</name>
<proteinExistence type="predicted"/>
<comment type="caution">
    <text evidence="1">The sequence shown here is derived from an EMBL/GenBank/DDBJ whole genome shotgun (WGS) entry which is preliminary data.</text>
</comment>
<evidence type="ECO:0000313" key="1">
    <source>
        <dbReference type="EMBL" id="NYE09381.1"/>
    </source>
</evidence>
<dbReference type="NCBIfam" id="TIGR02855">
    <property type="entry name" value="spore_yabG"/>
    <property type="match status" value="1"/>
</dbReference>
<dbReference type="PIRSF" id="PIRSF011575">
    <property type="entry name" value="YabG"/>
    <property type="match status" value="1"/>
</dbReference>